<dbReference type="SUPFAM" id="SSF52540">
    <property type="entry name" value="P-loop containing nucleoside triphosphate hydrolases"/>
    <property type="match status" value="1"/>
</dbReference>
<dbReference type="RefSeq" id="WP_343186650.1">
    <property type="nucleotide sequence ID" value="NZ_JBCITM010000014.1"/>
</dbReference>
<feature type="binding site" evidence="10">
    <location>
        <position position="287"/>
    </location>
    <ligand>
        <name>Zn(2+)</name>
        <dbReference type="ChEBI" id="CHEBI:29105"/>
    </ligand>
</feature>
<keyword evidence="8 10" id="KW-0694">RNA-binding</keyword>
<dbReference type="PROSITE" id="PS50936">
    <property type="entry name" value="ENGC_GTPASE"/>
    <property type="match status" value="1"/>
</dbReference>
<feature type="domain" description="EngC GTPase" evidence="11">
    <location>
        <begin position="115"/>
        <end position="262"/>
    </location>
</feature>
<reference evidence="13 14" key="1">
    <citation type="submission" date="2024-04" db="EMBL/GenBank/DDBJ databases">
        <title>Genome sequencing and metabolic network reconstruction of aminoacids and betaine degradation by Anoxynatronum sibiricum.</title>
        <authorList>
            <person name="Detkova E.N."/>
            <person name="Boltjanskaja Y.V."/>
            <person name="Mardanov A.V."/>
            <person name="Kevbrin V."/>
        </authorList>
    </citation>
    <scope>NUCLEOTIDE SEQUENCE [LARGE SCALE GENOMIC DNA]</scope>
    <source>
        <strain evidence="13 14">Z-7981</strain>
    </source>
</reference>
<evidence type="ECO:0000256" key="2">
    <source>
        <dbReference type="ARBA" id="ARBA00022517"/>
    </source>
</evidence>
<evidence type="ECO:0000256" key="4">
    <source>
        <dbReference type="ARBA" id="ARBA00022730"/>
    </source>
</evidence>
<keyword evidence="9 10" id="KW-0342">GTP-binding</keyword>
<dbReference type="InterPro" id="IPR004881">
    <property type="entry name" value="Ribosome_biogen_GTPase_RsgA"/>
</dbReference>
<feature type="binding site" evidence="10">
    <location>
        <begin position="206"/>
        <end position="214"/>
    </location>
    <ligand>
        <name>GTP</name>
        <dbReference type="ChEBI" id="CHEBI:37565"/>
    </ligand>
</feature>
<dbReference type="Proteomes" id="UP001407405">
    <property type="component" value="Unassembled WGS sequence"/>
</dbReference>
<evidence type="ECO:0000256" key="1">
    <source>
        <dbReference type="ARBA" id="ARBA00022490"/>
    </source>
</evidence>
<dbReference type="SUPFAM" id="SSF50249">
    <property type="entry name" value="Nucleic acid-binding proteins"/>
    <property type="match status" value="1"/>
</dbReference>
<comment type="function">
    <text evidence="10">One of several proteins that assist in the late maturation steps of the functional core of the 30S ribosomal subunit. Helps release RbfA from mature subunits. May play a role in the assembly of ribosomal proteins into the subunit. Circularly permuted GTPase that catalyzes slow GTP hydrolysis, GTPase activity is stimulated by the 30S ribosomal subunit.</text>
</comment>
<protein>
    <recommendedName>
        <fullName evidence="10">Small ribosomal subunit biogenesis GTPase RsgA</fullName>
        <ecNumber evidence="10">3.6.1.-</ecNumber>
    </recommendedName>
</protein>
<name>A0ABU9VW01_9CLOT</name>
<dbReference type="HAMAP" id="MF_01820">
    <property type="entry name" value="GTPase_RsgA"/>
    <property type="match status" value="1"/>
</dbReference>
<feature type="binding site" evidence="10">
    <location>
        <position position="300"/>
    </location>
    <ligand>
        <name>Zn(2+)</name>
        <dbReference type="ChEBI" id="CHEBI:29105"/>
    </ligand>
</feature>
<keyword evidence="2 10" id="KW-0690">Ribosome biogenesis</keyword>
<keyword evidence="4 10" id="KW-0699">rRNA-binding</keyword>
<evidence type="ECO:0000256" key="6">
    <source>
        <dbReference type="ARBA" id="ARBA00022801"/>
    </source>
</evidence>
<comment type="cofactor">
    <cofactor evidence="10">
        <name>Zn(2+)</name>
        <dbReference type="ChEBI" id="CHEBI:29105"/>
    </cofactor>
    <text evidence="10">Binds 1 zinc ion per subunit.</text>
</comment>
<feature type="domain" description="CP-type G" evidence="12">
    <location>
        <begin position="107"/>
        <end position="264"/>
    </location>
</feature>
<dbReference type="PROSITE" id="PS51721">
    <property type="entry name" value="G_CP"/>
    <property type="match status" value="1"/>
</dbReference>
<evidence type="ECO:0000256" key="10">
    <source>
        <dbReference type="HAMAP-Rule" id="MF_01820"/>
    </source>
</evidence>
<sequence>MMTKPESLWSNTGMDELCRNEAAGYPDHYLGRVISQEKGFYHVVCGNEEIVAEISGKIRFQAQQSTDYPAVGDFVMLDRPCDNSGHAIIHHILSRKSLFSRKSAGGHNDAQVVAANIDMVLICMSLNEDFNLRRLERYLALAWESGASPVVVLTKADLCEDAARKVLAVNHVALGVDVIVTSAMDEDSFASIAARIKPGDTIALIGSSGVGKSTLVNRLLYDERLATKAIREKDGRGRHTTTRRELFRLPNGGFVIDTPGMREIGMWESTEGVNKTFSDVEAFFGNCRFSDCTHTSEPGCAIHEALEQGVLSHKRWASYRQLMAEMSYQDDKDTYLAEKTKKFKQIAKLNRQEKKKKP</sequence>
<evidence type="ECO:0000313" key="14">
    <source>
        <dbReference type="Proteomes" id="UP001407405"/>
    </source>
</evidence>
<dbReference type="EC" id="3.6.1.-" evidence="10"/>
<organism evidence="13 14">
    <name type="scientific">Anoxynatronum sibiricum</name>
    <dbReference type="NCBI Taxonomy" id="210623"/>
    <lineage>
        <taxon>Bacteria</taxon>
        <taxon>Bacillati</taxon>
        <taxon>Bacillota</taxon>
        <taxon>Clostridia</taxon>
        <taxon>Eubacteriales</taxon>
        <taxon>Clostridiaceae</taxon>
        <taxon>Anoxynatronum</taxon>
    </lineage>
</organism>
<keyword evidence="14" id="KW-1185">Reference proteome</keyword>
<evidence type="ECO:0000256" key="9">
    <source>
        <dbReference type="ARBA" id="ARBA00023134"/>
    </source>
</evidence>
<dbReference type="PANTHER" id="PTHR32120">
    <property type="entry name" value="SMALL RIBOSOMAL SUBUNIT BIOGENESIS GTPASE RSGA"/>
    <property type="match status" value="1"/>
</dbReference>
<feature type="binding site" evidence="10">
    <location>
        <position position="294"/>
    </location>
    <ligand>
        <name>Zn(2+)</name>
        <dbReference type="ChEBI" id="CHEBI:29105"/>
    </ligand>
</feature>
<dbReference type="Gene3D" id="3.40.50.300">
    <property type="entry name" value="P-loop containing nucleotide triphosphate hydrolases"/>
    <property type="match status" value="1"/>
</dbReference>
<dbReference type="PANTHER" id="PTHR32120:SF10">
    <property type="entry name" value="SMALL RIBOSOMAL SUBUNIT BIOGENESIS GTPASE RSGA"/>
    <property type="match status" value="1"/>
</dbReference>
<dbReference type="InterPro" id="IPR030378">
    <property type="entry name" value="G_CP_dom"/>
</dbReference>
<gene>
    <name evidence="10 13" type="primary">rsgA</name>
    <name evidence="13" type="ORF">AAIG11_12745</name>
</gene>
<keyword evidence="7 10" id="KW-0862">Zinc</keyword>
<comment type="subunit">
    <text evidence="10">Monomer. Associates with 30S ribosomal subunit, binds 16S rRNA.</text>
</comment>
<dbReference type="InterPro" id="IPR012340">
    <property type="entry name" value="NA-bd_OB-fold"/>
</dbReference>
<evidence type="ECO:0000256" key="7">
    <source>
        <dbReference type="ARBA" id="ARBA00022833"/>
    </source>
</evidence>
<dbReference type="InterPro" id="IPR027417">
    <property type="entry name" value="P-loop_NTPase"/>
</dbReference>
<dbReference type="NCBIfam" id="TIGR00157">
    <property type="entry name" value="ribosome small subunit-dependent GTPase A"/>
    <property type="match status" value="1"/>
</dbReference>
<comment type="caution">
    <text evidence="13">The sequence shown here is derived from an EMBL/GenBank/DDBJ whole genome shotgun (WGS) entry which is preliminary data.</text>
</comment>
<feature type="binding site" evidence="10">
    <location>
        <position position="292"/>
    </location>
    <ligand>
        <name>Zn(2+)</name>
        <dbReference type="ChEBI" id="CHEBI:29105"/>
    </ligand>
</feature>
<dbReference type="InterPro" id="IPR010914">
    <property type="entry name" value="RsgA_GTPase_dom"/>
</dbReference>
<dbReference type="Gene3D" id="1.10.40.50">
    <property type="entry name" value="Probable gtpase engc, domain 3"/>
    <property type="match status" value="1"/>
</dbReference>
<dbReference type="EMBL" id="JBCITM010000014">
    <property type="protein sequence ID" value="MEN1761353.1"/>
    <property type="molecule type" value="Genomic_DNA"/>
</dbReference>
<dbReference type="Pfam" id="PF03193">
    <property type="entry name" value="RsgA_GTPase"/>
    <property type="match status" value="1"/>
</dbReference>
<feature type="binding site" evidence="10">
    <location>
        <begin position="154"/>
        <end position="157"/>
    </location>
    <ligand>
        <name>GTP</name>
        <dbReference type="ChEBI" id="CHEBI:37565"/>
    </ligand>
</feature>
<evidence type="ECO:0000256" key="8">
    <source>
        <dbReference type="ARBA" id="ARBA00022884"/>
    </source>
</evidence>
<keyword evidence="1 10" id="KW-0963">Cytoplasm</keyword>
<dbReference type="Gene3D" id="2.40.50.140">
    <property type="entry name" value="Nucleic acid-binding proteins"/>
    <property type="match status" value="1"/>
</dbReference>
<keyword evidence="5 10" id="KW-0547">Nucleotide-binding</keyword>
<evidence type="ECO:0000259" key="11">
    <source>
        <dbReference type="PROSITE" id="PS50936"/>
    </source>
</evidence>
<evidence type="ECO:0000313" key="13">
    <source>
        <dbReference type="EMBL" id="MEN1761353.1"/>
    </source>
</evidence>
<accession>A0ABU9VW01</accession>
<keyword evidence="6 10" id="KW-0378">Hydrolase</keyword>
<comment type="similarity">
    <text evidence="10">Belongs to the TRAFAC class YlqF/YawG GTPase family. RsgA subfamily.</text>
</comment>
<comment type="subcellular location">
    <subcellularLocation>
        <location evidence="10">Cytoplasm</location>
    </subcellularLocation>
</comment>
<evidence type="ECO:0000256" key="3">
    <source>
        <dbReference type="ARBA" id="ARBA00022723"/>
    </source>
</evidence>
<dbReference type="CDD" id="cd01854">
    <property type="entry name" value="YjeQ_EngC"/>
    <property type="match status" value="1"/>
</dbReference>
<proteinExistence type="inferred from homology"/>
<evidence type="ECO:0000259" key="12">
    <source>
        <dbReference type="PROSITE" id="PS51721"/>
    </source>
</evidence>
<keyword evidence="3 10" id="KW-0479">Metal-binding</keyword>
<evidence type="ECO:0000256" key="5">
    <source>
        <dbReference type="ARBA" id="ARBA00022741"/>
    </source>
</evidence>